<protein>
    <recommendedName>
        <fullName evidence="1">Endonuclease GajA/Old nuclease/RecF-like AAA domain-containing protein</fullName>
    </recommendedName>
</protein>
<organism evidence="2 3">
    <name type="scientific">Candidatus Staskawiczbacteria bacterium RIFCSPHIGHO2_02_FULL_34_9</name>
    <dbReference type="NCBI Taxonomy" id="1802206"/>
    <lineage>
        <taxon>Bacteria</taxon>
        <taxon>Candidatus Staskawicziibacteriota</taxon>
    </lineage>
</organism>
<sequence>MEKISKIIFNEENKTIKKGFILDGLKEFTVITGENNTGKTNFIKGVAEEKVQFIDKNNKPIDKSKIRIVHIRAENVEPTEGETKFSAENTSLFDNLSDLFNNLGINFNLDKEQETKDNIDKLFSKLNDNLNSINIEGGYKVNHSFTKKLKEKIIFKLLINKIDVSEGDESREIKDLGHGMQRLIVLSILKAYTDLLLEKQLLDDCLVLILFEEPEVYLHPKFKRYLNRVLRELAFEDNHQVLITTHDPYFTITDFKSPEKVTFSFTKENKQTRASKQDRIIGIEDEVLHMLLYSECMRREIKFKTDFPRLYINDERTQKRYKKPPTEKKNFQQHIRDQIHHPENEKTFKLVILKGDLMPTDMNYYTEEELKESIREMNELLSRSE</sequence>
<evidence type="ECO:0000313" key="2">
    <source>
        <dbReference type="EMBL" id="OGZ67183.1"/>
    </source>
</evidence>
<dbReference type="InterPro" id="IPR027417">
    <property type="entry name" value="P-loop_NTPase"/>
</dbReference>
<dbReference type="InterPro" id="IPR041685">
    <property type="entry name" value="AAA_GajA/Old/RecF-like"/>
</dbReference>
<gene>
    <name evidence="2" type="ORF">A3D35_03615</name>
</gene>
<dbReference type="STRING" id="1802206.A3D35_03615"/>
<accession>A0A1G2HXH6</accession>
<dbReference type="Proteomes" id="UP000176421">
    <property type="component" value="Unassembled WGS sequence"/>
</dbReference>
<dbReference type="PANTHER" id="PTHR43581">
    <property type="entry name" value="ATP/GTP PHOSPHATASE"/>
    <property type="match status" value="1"/>
</dbReference>
<evidence type="ECO:0000313" key="3">
    <source>
        <dbReference type="Proteomes" id="UP000176421"/>
    </source>
</evidence>
<proteinExistence type="predicted"/>
<dbReference type="EMBL" id="MHOS01000042">
    <property type="protein sequence ID" value="OGZ67183.1"/>
    <property type="molecule type" value="Genomic_DNA"/>
</dbReference>
<evidence type="ECO:0000259" key="1">
    <source>
        <dbReference type="Pfam" id="PF13175"/>
    </source>
</evidence>
<dbReference type="InterPro" id="IPR051396">
    <property type="entry name" value="Bact_Antivir_Def_Nuclease"/>
</dbReference>
<dbReference type="SUPFAM" id="SSF52540">
    <property type="entry name" value="P-loop containing nucleoside triphosphate hydrolases"/>
    <property type="match status" value="1"/>
</dbReference>
<comment type="caution">
    <text evidence="2">The sequence shown here is derived from an EMBL/GenBank/DDBJ whole genome shotgun (WGS) entry which is preliminary data.</text>
</comment>
<reference evidence="2 3" key="1">
    <citation type="journal article" date="2016" name="Nat. Commun.">
        <title>Thousands of microbial genomes shed light on interconnected biogeochemical processes in an aquifer system.</title>
        <authorList>
            <person name="Anantharaman K."/>
            <person name="Brown C.T."/>
            <person name="Hug L.A."/>
            <person name="Sharon I."/>
            <person name="Castelle C.J."/>
            <person name="Probst A.J."/>
            <person name="Thomas B.C."/>
            <person name="Singh A."/>
            <person name="Wilkins M.J."/>
            <person name="Karaoz U."/>
            <person name="Brodie E.L."/>
            <person name="Williams K.H."/>
            <person name="Hubbard S.S."/>
            <person name="Banfield J.F."/>
        </authorList>
    </citation>
    <scope>NUCLEOTIDE SEQUENCE [LARGE SCALE GENOMIC DNA]</scope>
</reference>
<dbReference type="Gene3D" id="3.40.50.300">
    <property type="entry name" value="P-loop containing nucleotide triphosphate hydrolases"/>
    <property type="match status" value="1"/>
</dbReference>
<name>A0A1G2HXH6_9BACT</name>
<dbReference type="CDD" id="cd00267">
    <property type="entry name" value="ABC_ATPase"/>
    <property type="match status" value="1"/>
</dbReference>
<dbReference type="AlphaFoldDB" id="A0A1G2HXH6"/>
<feature type="domain" description="Endonuclease GajA/Old nuclease/RecF-like AAA" evidence="1">
    <location>
        <begin position="109"/>
        <end position="250"/>
    </location>
</feature>
<dbReference type="PANTHER" id="PTHR43581:SF4">
    <property type="entry name" value="ATP_GTP PHOSPHATASE"/>
    <property type="match status" value="1"/>
</dbReference>
<dbReference type="Pfam" id="PF13175">
    <property type="entry name" value="AAA_15"/>
    <property type="match status" value="1"/>
</dbReference>